<feature type="transmembrane region" description="Helical" evidence="1">
    <location>
        <begin position="12"/>
        <end position="37"/>
    </location>
</feature>
<keyword evidence="1" id="KW-1133">Transmembrane helix</keyword>
<gene>
    <name evidence="2" type="ORF">KN815_13420</name>
</gene>
<dbReference type="EMBL" id="JAHLEM010000119">
    <property type="protein sequence ID" value="MBU3865038.1"/>
    <property type="molecule type" value="Genomic_DNA"/>
</dbReference>
<accession>A0ABS6CDQ3</accession>
<evidence type="ECO:0008006" key="4">
    <source>
        <dbReference type="Google" id="ProtNLM"/>
    </source>
</evidence>
<evidence type="ECO:0000313" key="2">
    <source>
        <dbReference type="EMBL" id="MBU3865038.1"/>
    </source>
</evidence>
<evidence type="ECO:0000313" key="3">
    <source>
        <dbReference type="Proteomes" id="UP000720508"/>
    </source>
</evidence>
<name>A0ABS6CDQ3_9ACTN</name>
<evidence type="ECO:0000256" key="1">
    <source>
        <dbReference type="SAM" id="Phobius"/>
    </source>
</evidence>
<feature type="transmembrane region" description="Helical" evidence="1">
    <location>
        <begin position="82"/>
        <end position="101"/>
    </location>
</feature>
<proteinExistence type="predicted"/>
<reference evidence="2 3" key="1">
    <citation type="submission" date="2021-06" db="EMBL/GenBank/DDBJ databases">
        <authorList>
            <person name="Pan X."/>
        </authorList>
    </citation>
    <scope>NUCLEOTIDE SEQUENCE [LARGE SCALE GENOMIC DNA]</scope>
    <source>
        <strain evidence="2 3">4503</strain>
    </source>
</reference>
<keyword evidence="1" id="KW-0472">Membrane</keyword>
<comment type="caution">
    <text evidence="2">The sequence shown here is derived from an EMBL/GenBank/DDBJ whole genome shotgun (WGS) entry which is preliminary data.</text>
</comment>
<dbReference type="Proteomes" id="UP000720508">
    <property type="component" value="Unassembled WGS sequence"/>
</dbReference>
<sequence length="102" mass="10766">MLSLFPLAARTGPPLAFCLGALGAGVIAVIFGLGFAFDVRGMSTRQAARMRERVREARLRRGSLAEPVYPVSPEARMRMSGGFIAFAGVVLCAAGFALLHLG</sequence>
<keyword evidence="1" id="KW-0812">Transmembrane</keyword>
<dbReference type="RefSeq" id="WP_216342082.1">
    <property type="nucleotide sequence ID" value="NZ_JAHLEM010000119.1"/>
</dbReference>
<protein>
    <recommendedName>
        <fullName evidence="4">DUF3899 domain-containing protein</fullName>
    </recommendedName>
</protein>
<keyword evidence="3" id="KW-1185">Reference proteome</keyword>
<organism evidence="2 3">
    <name type="scientific">Streptomyces niphimycinicus</name>
    <dbReference type="NCBI Taxonomy" id="2842201"/>
    <lineage>
        <taxon>Bacteria</taxon>
        <taxon>Bacillati</taxon>
        <taxon>Actinomycetota</taxon>
        <taxon>Actinomycetes</taxon>
        <taxon>Kitasatosporales</taxon>
        <taxon>Streptomycetaceae</taxon>
        <taxon>Streptomyces</taxon>
    </lineage>
</organism>